<accession>A0A5K7ZS15</accession>
<evidence type="ECO:0000313" key="2">
    <source>
        <dbReference type="Proteomes" id="UP000425960"/>
    </source>
</evidence>
<dbReference type="Proteomes" id="UP000425960">
    <property type="component" value="Chromosome"/>
</dbReference>
<evidence type="ECO:0000313" key="1">
    <source>
        <dbReference type="EMBL" id="BBO83005.1"/>
    </source>
</evidence>
<dbReference type="KEGG" id="dov:DSCO28_35710"/>
<sequence>MKSLNIGKKVMGMVGILLLLMVVCSGFGIIKIGNIGDEIKSIAEEDIPLTQAIIEINVNQLN</sequence>
<gene>
    <name evidence="1" type="ORF">DSCO28_35710</name>
</gene>
<protein>
    <recommendedName>
        <fullName evidence="3">Chemotaxis methyl-accepting receptor HlyB-like 4HB MCP domain-containing protein</fullName>
    </recommendedName>
</protein>
<name>A0A5K7ZS15_9BACT</name>
<dbReference type="AlphaFoldDB" id="A0A5K7ZS15"/>
<organism evidence="1 2">
    <name type="scientific">Desulfosarcina ovata subsp. sediminis</name>
    <dbReference type="NCBI Taxonomy" id="885957"/>
    <lineage>
        <taxon>Bacteria</taxon>
        <taxon>Pseudomonadati</taxon>
        <taxon>Thermodesulfobacteriota</taxon>
        <taxon>Desulfobacteria</taxon>
        <taxon>Desulfobacterales</taxon>
        <taxon>Desulfosarcinaceae</taxon>
        <taxon>Desulfosarcina</taxon>
    </lineage>
</organism>
<dbReference type="EMBL" id="AP021876">
    <property type="protein sequence ID" value="BBO83005.1"/>
    <property type="molecule type" value="Genomic_DNA"/>
</dbReference>
<dbReference type="RefSeq" id="WP_155323318.1">
    <property type="nucleotide sequence ID" value="NZ_AP021876.1"/>
</dbReference>
<evidence type="ECO:0008006" key="3">
    <source>
        <dbReference type="Google" id="ProtNLM"/>
    </source>
</evidence>
<proteinExistence type="predicted"/>
<reference evidence="1 2" key="1">
    <citation type="submission" date="2019-11" db="EMBL/GenBank/DDBJ databases">
        <title>Comparative genomics of hydrocarbon-degrading Desulfosarcina strains.</title>
        <authorList>
            <person name="Watanabe M."/>
            <person name="Kojima H."/>
            <person name="Fukui M."/>
        </authorList>
    </citation>
    <scope>NUCLEOTIDE SEQUENCE [LARGE SCALE GENOMIC DNA]</scope>
    <source>
        <strain evidence="1 2">28bB2T</strain>
    </source>
</reference>